<feature type="compositionally biased region" description="Basic residues" evidence="1">
    <location>
        <begin position="23"/>
        <end position="32"/>
    </location>
</feature>
<evidence type="ECO:0000313" key="4">
    <source>
        <dbReference type="Proteomes" id="UP001465668"/>
    </source>
</evidence>
<protein>
    <submittedName>
        <fullName evidence="3">PD-(D/E)XK nuclease-like domain-containing protein</fullName>
    </submittedName>
</protein>
<dbReference type="EMBL" id="JARVKM010000049">
    <property type="protein sequence ID" value="KAK9773607.1"/>
    <property type="molecule type" value="Genomic_DNA"/>
</dbReference>
<gene>
    <name evidence="3" type="ORF">SCAR479_09751</name>
</gene>
<feature type="domain" description="PD-(D/E)XK nuclease-like" evidence="2">
    <location>
        <begin position="177"/>
        <end position="269"/>
    </location>
</feature>
<accession>A0ABR2XII3</accession>
<sequence>MANPTAAAIQDWLKDVQPIRQPRSQRHKRSRSHSPYPSPPQSFSSTSVMALTTPAKRRRPTTDADLRDDGQTPKAAPSSQRTNSDLFSETSSQTSSSYEDGFVLGKLQAPTQPLPATLISLVRDAESLSQGVGVVPAHYKDELVSGQAEDGTSYGSYFHDHIFATAVKGTAVSAAAVVTLSPAKVKRIVDRANLCEVRLEEEASWNMEVHHHILRAVCRPQGRRRLIDFMPCTTAKISRGYRPSRAPPKMVDFCLFVDPSRAADAVVAAAATKALD</sequence>
<dbReference type="InterPro" id="IPR046797">
    <property type="entry name" value="PDDEXK_12"/>
</dbReference>
<evidence type="ECO:0000313" key="3">
    <source>
        <dbReference type="EMBL" id="KAK9773607.1"/>
    </source>
</evidence>
<reference evidence="3 4" key="1">
    <citation type="submission" date="2024-02" db="EMBL/GenBank/DDBJ databases">
        <title>First draft genome assembly of two strains of Seiridium cardinale.</title>
        <authorList>
            <person name="Emiliani G."/>
            <person name="Scali E."/>
        </authorList>
    </citation>
    <scope>NUCLEOTIDE SEQUENCE [LARGE SCALE GENOMIC DNA]</scope>
    <source>
        <strain evidence="3 4">BM-138-000479</strain>
    </source>
</reference>
<feature type="compositionally biased region" description="Polar residues" evidence="1">
    <location>
        <begin position="77"/>
        <end position="87"/>
    </location>
</feature>
<dbReference type="Pfam" id="PF20516">
    <property type="entry name" value="PDDEXK_12"/>
    <property type="match status" value="1"/>
</dbReference>
<proteinExistence type="predicted"/>
<dbReference type="Proteomes" id="UP001465668">
    <property type="component" value="Unassembled WGS sequence"/>
</dbReference>
<feature type="compositionally biased region" description="Basic and acidic residues" evidence="1">
    <location>
        <begin position="60"/>
        <end position="71"/>
    </location>
</feature>
<evidence type="ECO:0000256" key="1">
    <source>
        <dbReference type="SAM" id="MobiDB-lite"/>
    </source>
</evidence>
<feature type="compositionally biased region" description="Low complexity" evidence="1">
    <location>
        <begin position="88"/>
        <end position="97"/>
    </location>
</feature>
<comment type="caution">
    <text evidence="3">The sequence shown here is derived from an EMBL/GenBank/DDBJ whole genome shotgun (WGS) entry which is preliminary data.</text>
</comment>
<organism evidence="3 4">
    <name type="scientific">Seiridium cardinale</name>
    <dbReference type="NCBI Taxonomy" id="138064"/>
    <lineage>
        <taxon>Eukaryota</taxon>
        <taxon>Fungi</taxon>
        <taxon>Dikarya</taxon>
        <taxon>Ascomycota</taxon>
        <taxon>Pezizomycotina</taxon>
        <taxon>Sordariomycetes</taxon>
        <taxon>Xylariomycetidae</taxon>
        <taxon>Amphisphaeriales</taxon>
        <taxon>Sporocadaceae</taxon>
        <taxon>Seiridium</taxon>
    </lineage>
</organism>
<evidence type="ECO:0000259" key="2">
    <source>
        <dbReference type="Pfam" id="PF20516"/>
    </source>
</evidence>
<name>A0ABR2XII3_9PEZI</name>
<keyword evidence="4" id="KW-1185">Reference proteome</keyword>
<feature type="region of interest" description="Disordered" evidence="1">
    <location>
        <begin position="1"/>
        <end position="97"/>
    </location>
</feature>